<dbReference type="OrthoDB" id="4472639at2759"/>
<name>A0A9W9P9V5_9EURO</name>
<protein>
    <submittedName>
        <fullName evidence="1">Uncharacterized protein</fullName>
    </submittedName>
</protein>
<reference evidence="1" key="2">
    <citation type="journal article" date="2023" name="IMA Fungus">
        <title>Comparative genomic study of the Penicillium genus elucidates a diverse pangenome and 15 lateral gene transfer events.</title>
        <authorList>
            <person name="Petersen C."/>
            <person name="Sorensen T."/>
            <person name="Nielsen M.R."/>
            <person name="Sondergaard T.E."/>
            <person name="Sorensen J.L."/>
            <person name="Fitzpatrick D.A."/>
            <person name="Frisvad J.C."/>
            <person name="Nielsen K.L."/>
        </authorList>
    </citation>
    <scope>NUCLEOTIDE SEQUENCE</scope>
    <source>
        <strain evidence="1">IBT 19713</strain>
    </source>
</reference>
<dbReference type="GeneID" id="83200316"/>
<dbReference type="Proteomes" id="UP001150941">
    <property type="component" value="Unassembled WGS sequence"/>
</dbReference>
<accession>A0A9W9P9V5</accession>
<dbReference type="RefSeq" id="XP_058332016.1">
    <property type="nucleotide sequence ID" value="XM_058473013.1"/>
</dbReference>
<dbReference type="EMBL" id="JAPQKS010000003">
    <property type="protein sequence ID" value="KAJ5239097.1"/>
    <property type="molecule type" value="Genomic_DNA"/>
</dbReference>
<evidence type="ECO:0000313" key="1">
    <source>
        <dbReference type="EMBL" id="KAJ5239097.1"/>
    </source>
</evidence>
<organism evidence="1 2">
    <name type="scientific">Penicillium chermesinum</name>
    <dbReference type="NCBI Taxonomy" id="63820"/>
    <lineage>
        <taxon>Eukaryota</taxon>
        <taxon>Fungi</taxon>
        <taxon>Dikarya</taxon>
        <taxon>Ascomycota</taxon>
        <taxon>Pezizomycotina</taxon>
        <taxon>Eurotiomycetes</taxon>
        <taxon>Eurotiomycetidae</taxon>
        <taxon>Eurotiales</taxon>
        <taxon>Aspergillaceae</taxon>
        <taxon>Penicillium</taxon>
    </lineage>
</organism>
<sequence>MDSQSATLTDYNETLRKVGGTISNSLQNALSTFGAASAQYQVVMEILKDCLKEIEEKKASSQNQELVDSDMLATAMGFLTI</sequence>
<proteinExistence type="predicted"/>
<reference evidence="1" key="1">
    <citation type="submission" date="2022-11" db="EMBL/GenBank/DDBJ databases">
        <authorList>
            <person name="Petersen C."/>
        </authorList>
    </citation>
    <scope>NUCLEOTIDE SEQUENCE</scope>
    <source>
        <strain evidence="1">IBT 19713</strain>
    </source>
</reference>
<gene>
    <name evidence="1" type="ORF">N7468_003716</name>
</gene>
<evidence type="ECO:0000313" key="2">
    <source>
        <dbReference type="Proteomes" id="UP001150941"/>
    </source>
</evidence>
<keyword evidence="2" id="KW-1185">Reference proteome</keyword>
<comment type="caution">
    <text evidence="1">The sequence shown here is derived from an EMBL/GenBank/DDBJ whole genome shotgun (WGS) entry which is preliminary data.</text>
</comment>
<dbReference type="AlphaFoldDB" id="A0A9W9P9V5"/>